<evidence type="ECO:0000256" key="1">
    <source>
        <dbReference type="ARBA" id="ARBA00004651"/>
    </source>
</evidence>
<dbReference type="RefSeq" id="WP_039650267.1">
    <property type="nucleotide sequence ID" value="NZ_CP007770.1"/>
</dbReference>
<dbReference type="InterPro" id="IPR018456">
    <property type="entry name" value="PTR2_symporter_CS"/>
</dbReference>
<evidence type="ECO:0000259" key="10">
    <source>
        <dbReference type="PROSITE" id="PS50850"/>
    </source>
</evidence>
<evidence type="ECO:0000256" key="5">
    <source>
        <dbReference type="ARBA" id="ARBA00022856"/>
    </source>
</evidence>
<keyword evidence="4 8" id="KW-0812">Transmembrane</keyword>
<proteinExistence type="inferred from homology"/>
<dbReference type="GeneID" id="74431723"/>
<evidence type="ECO:0000256" key="9">
    <source>
        <dbReference type="SAM" id="Phobius"/>
    </source>
</evidence>
<dbReference type="PANTHER" id="PTHR23517">
    <property type="entry name" value="RESISTANCE PROTEIN MDTM, PUTATIVE-RELATED-RELATED"/>
    <property type="match status" value="1"/>
</dbReference>
<dbReference type="InterPro" id="IPR005279">
    <property type="entry name" value="Dipep/tripep_permease"/>
</dbReference>
<feature type="transmembrane region" description="Helical" evidence="9">
    <location>
        <begin position="150"/>
        <end position="172"/>
    </location>
</feature>
<feature type="domain" description="Major facilitator superfamily (MFS) profile" evidence="10">
    <location>
        <begin position="1"/>
        <end position="491"/>
    </location>
</feature>
<dbReference type="InterPro" id="IPR050171">
    <property type="entry name" value="MFS_Transporters"/>
</dbReference>
<dbReference type="STRING" id="1031564.CINS_0930"/>
<dbReference type="NCBIfam" id="TIGR00924">
    <property type="entry name" value="yjdL_sub1_fam"/>
    <property type="match status" value="1"/>
</dbReference>
<evidence type="ECO:0000256" key="2">
    <source>
        <dbReference type="ARBA" id="ARBA00022448"/>
    </source>
</evidence>
<organism evidence="11 12">
    <name type="scientific">Campylobacter insulaenigrae NCTC 12927</name>
    <dbReference type="NCBI Taxonomy" id="1031564"/>
    <lineage>
        <taxon>Bacteria</taxon>
        <taxon>Pseudomonadati</taxon>
        <taxon>Campylobacterota</taxon>
        <taxon>Epsilonproteobacteria</taxon>
        <taxon>Campylobacterales</taxon>
        <taxon>Campylobacteraceae</taxon>
        <taxon>Campylobacter</taxon>
    </lineage>
</organism>
<feature type="transmembrane region" description="Helical" evidence="9">
    <location>
        <begin position="87"/>
        <end position="107"/>
    </location>
</feature>
<comment type="subcellular location">
    <subcellularLocation>
        <location evidence="1">Cell membrane</location>
        <topology evidence="1">Multi-pass membrane protein</topology>
    </subcellularLocation>
    <subcellularLocation>
        <location evidence="8">Membrane</location>
        <topology evidence="8">Multi-pass membrane protein</topology>
    </subcellularLocation>
</comment>
<feature type="transmembrane region" description="Helical" evidence="9">
    <location>
        <begin position="178"/>
        <end position="196"/>
    </location>
</feature>
<dbReference type="GO" id="GO:0006857">
    <property type="term" value="P:oligopeptide transport"/>
    <property type="evidence" value="ECO:0007669"/>
    <property type="project" value="InterPro"/>
</dbReference>
<name>A0A0A8H134_9BACT</name>
<dbReference type="PROSITE" id="PS50850">
    <property type="entry name" value="MFS"/>
    <property type="match status" value="1"/>
</dbReference>
<feature type="transmembrane region" description="Helical" evidence="9">
    <location>
        <begin position="332"/>
        <end position="357"/>
    </location>
</feature>
<dbReference type="Gene3D" id="1.20.1250.20">
    <property type="entry name" value="MFS general substrate transporter like domains"/>
    <property type="match status" value="1"/>
</dbReference>
<dbReference type="AlphaFoldDB" id="A0A0A8H134"/>
<keyword evidence="5" id="KW-0653">Protein transport</keyword>
<dbReference type="InterPro" id="IPR000109">
    <property type="entry name" value="POT_fam"/>
</dbReference>
<dbReference type="CDD" id="cd17346">
    <property type="entry name" value="MFS_DtpA_like"/>
    <property type="match status" value="1"/>
</dbReference>
<feature type="transmembrane region" description="Helical" evidence="9">
    <location>
        <begin position="288"/>
        <end position="305"/>
    </location>
</feature>
<dbReference type="EMBL" id="CP007770">
    <property type="protein sequence ID" value="AJC87893.1"/>
    <property type="molecule type" value="Genomic_DNA"/>
</dbReference>
<sequence length="497" mass="55056">MKNIDKSFLGHPKPLFSLSMTELWERFSFYGIRPLLVLFMAASISVGGLNISKEEAAAIAGIFGGCLYLAALPGGWLADNYLGQKKAIFIGSIIIALGHLSIALSIFNSTMFFVGLAFIVIGTGLFKTCASVVVGMLYSQEDPRRDSGFTIFYMGINLGAFIAPLICGFLQVKYGWHIGFGAGGIGMLIALLIFYFKTIPDLVDFDKNVGIKYSWDKPIKYNKNVLWFAIVAVVILIALSFFIFGGFIKLNPITIAKNMVFIILFYAGIYFLYLFFFSSLNNDEKKKLLVFIILFFSAAVFWSVFEQQYTSFNFFADTLTNRNFLGFEIPTVWFQSINALFIIAFAPIVAFVWTILAKMKFEISSISKFTLGLIGAALGFFVMVLASKSVISSNDLASPLWLVLSFFFLTLGELCLSPVGLSLMTKIAPNLIKAQVMGLWFVSLSLGNIIAGLIGGEASKDNANALVDLFSQCIWILLAMAFILFIFKNKINKMINH</sequence>
<evidence type="ECO:0000313" key="11">
    <source>
        <dbReference type="EMBL" id="AJC87893.1"/>
    </source>
</evidence>
<evidence type="ECO:0000313" key="12">
    <source>
        <dbReference type="Proteomes" id="UP000031163"/>
    </source>
</evidence>
<feature type="transmembrane region" description="Helical" evidence="9">
    <location>
        <begin position="259"/>
        <end position="276"/>
    </location>
</feature>
<dbReference type="KEGG" id="cis:CINS_0930"/>
<feature type="transmembrane region" description="Helical" evidence="9">
    <location>
        <begin position="57"/>
        <end position="78"/>
    </location>
</feature>
<feature type="transmembrane region" description="Helical" evidence="9">
    <location>
        <begin position="113"/>
        <end position="138"/>
    </location>
</feature>
<evidence type="ECO:0000256" key="8">
    <source>
        <dbReference type="RuleBase" id="RU003755"/>
    </source>
</evidence>
<feature type="transmembrane region" description="Helical" evidence="9">
    <location>
        <begin position="369"/>
        <end position="387"/>
    </location>
</feature>
<protein>
    <submittedName>
        <fullName evidence="11">Dipeptide/tripeptide permease</fullName>
    </submittedName>
</protein>
<dbReference type="GO" id="GO:1904680">
    <property type="term" value="F:peptide transmembrane transporter activity"/>
    <property type="evidence" value="ECO:0007669"/>
    <property type="project" value="InterPro"/>
</dbReference>
<feature type="transmembrane region" description="Helical" evidence="9">
    <location>
        <begin position="436"/>
        <end position="454"/>
    </location>
</feature>
<dbReference type="Pfam" id="PF00854">
    <property type="entry name" value="PTR2"/>
    <property type="match status" value="1"/>
</dbReference>
<dbReference type="PROSITE" id="PS01023">
    <property type="entry name" value="PTR2_2"/>
    <property type="match status" value="1"/>
</dbReference>
<evidence type="ECO:0000256" key="3">
    <source>
        <dbReference type="ARBA" id="ARBA00022475"/>
    </source>
</evidence>
<dbReference type="HOGENOM" id="CLU_004790_0_2_7"/>
<keyword evidence="5" id="KW-0571">Peptide transport</keyword>
<dbReference type="GO" id="GO:0005886">
    <property type="term" value="C:plasma membrane"/>
    <property type="evidence" value="ECO:0007669"/>
    <property type="project" value="UniProtKB-SubCell"/>
</dbReference>
<evidence type="ECO:0000256" key="4">
    <source>
        <dbReference type="ARBA" id="ARBA00022692"/>
    </source>
</evidence>
<keyword evidence="3" id="KW-1003">Cell membrane</keyword>
<feature type="transmembrane region" description="Helical" evidence="9">
    <location>
        <begin position="225"/>
        <end position="247"/>
    </location>
</feature>
<reference evidence="11 12" key="1">
    <citation type="journal article" date="2014" name="Genome Biol. Evol.">
        <title>Comparative Genomics of the Campylobacter lari Group.</title>
        <authorList>
            <person name="Miller W.G."/>
            <person name="Yee E."/>
            <person name="Chapman M.H."/>
            <person name="Smith T.P."/>
            <person name="Bono J.L."/>
            <person name="Huynh S."/>
            <person name="Parker C.T."/>
            <person name="Vandamme P."/>
            <person name="Luong K."/>
            <person name="Korlach J."/>
        </authorList>
    </citation>
    <scope>NUCLEOTIDE SEQUENCE [LARGE SCALE GENOMIC DNA]</scope>
    <source>
        <strain evidence="11 12">NCTC 12927</strain>
    </source>
</reference>
<keyword evidence="2 8" id="KW-0813">Transport</keyword>
<dbReference type="PANTHER" id="PTHR23517:SF15">
    <property type="entry name" value="PROTON-DEPENDENT OLIGOPEPTIDE FAMILY TRANSPORT PROTEIN"/>
    <property type="match status" value="1"/>
</dbReference>
<feature type="transmembrane region" description="Helical" evidence="9">
    <location>
        <begin position="399"/>
        <end position="424"/>
    </location>
</feature>
<gene>
    <name evidence="11" type="ORF">CINS_0930</name>
</gene>
<evidence type="ECO:0000256" key="7">
    <source>
        <dbReference type="ARBA" id="ARBA00023136"/>
    </source>
</evidence>
<evidence type="ECO:0000256" key="6">
    <source>
        <dbReference type="ARBA" id="ARBA00022989"/>
    </source>
</evidence>
<dbReference type="PROSITE" id="PS01022">
    <property type="entry name" value="PTR2_1"/>
    <property type="match status" value="1"/>
</dbReference>
<keyword evidence="7 9" id="KW-0472">Membrane</keyword>
<comment type="similarity">
    <text evidence="8">Belongs to the major facilitator superfamily. Proton-dependent oligopeptide transporter (POT/PTR) (TC 2.A.17) family.</text>
</comment>
<accession>A0A0A8H134</accession>
<keyword evidence="6 9" id="KW-1133">Transmembrane helix</keyword>
<dbReference type="InterPro" id="IPR020846">
    <property type="entry name" value="MFS_dom"/>
</dbReference>
<dbReference type="Proteomes" id="UP000031163">
    <property type="component" value="Chromosome"/>
</dbReference>
<dbReference type="InterPro" id="IPR036259">
    <property type="entry name" value="MFS_trans_sf"/>
</dbReference>
<feature type="transmembrane region" description="Helical" evidence="9">
    <location>
        <begin position="30"/>
        <end position="51"/>
    </location>
</feature>
<dbReference type="SUPFAM" id="SSF103473">
    <property type="entry name" value="MFS general substrate transporter"/>
    <property type="match status" value="1"/>
</dbReference>
<feature type="transmembrane region" description="Helical" evidence="9">
    <location>
        <begin position="469"/>
        <end position="487"/>
    </location>
</feature>